<name>A0A423WVN2_9PEZI</name>
<feature type="compositionally biased region" description="Polar residues" evidence="1">
    <location>
        <begin position="13"/>
        <end position="22"/>
    </location>
</feature>
<dbReference type="InParanoid" id="A0A423WVN2"/>
<feature type="region of interest" description="Disordered" evidence="1">
    <location>
        <begin position="1"/>
        <end position="30"/>
    </location>
</feature>
<comment type="caution">
    <text evidence="2">The sequence shown here is derived from an EMBL/GenBank/DDBJ whole genome shotgun (WGS) entry which is preliminary data.</text>
</comment>
<evidence type="ECO:0000313" key="2">
    <source>
        <dbReference type="EMBL" id="ROW07518.1"/>
    </source>
</evidence>
<keyword evidence="3" id="KW-1185">Reference proteome</keyword>
<gene>
    <name evidence="2" type="ORF">VPNG_07127</name>
</gene>
<reference evidence="2 3" key="1">
    <citation type="submission" date="2015-09" db="EMBL/GenBank/DDBJ databases">
        <title>Host preference determinants of Valsa canker pathogens revealed by comparative genomics.</title>
        <authorList>
            <person name="Yin Z."/>
            <person name="Huang L."/>
        </authorList>
    </citation>
    <scope>NUCLEOTIDE SEQUENCE [LARGE SCALE GENOMIC DNA]</scope>
    <source>
        <strain evidence="2 3">SXYLt</strain>
    </source>
</reference>
<dbReference type="Proteomes" id="UP000285146">
    <property type="component" value="Unassembled WGS sequence"/>
</dbReference>
<evidence type="ECO:0000313" key="3">
    <source>
        <dbReference type="Proteomes" id="UP000285146"/>
    </source>
</evidence>
<dbReference type="AlphaFoldDB" id="A0A423WVN2"/>
<dbReference type="EMBL" id="LKEB01000038">
    <property type="protein sequence ID" value="ROW07518.1"/>
    <property type="molecule type" value="Genomic_DNA"/>
</dbReference>
<protein>
    <submittedName>
        <fullName evidence="2">Uncharacterized protein</fullName>
    </submittedName>
</protein>
<proteinExistence type="predicted"/>
<accession>A0A423WVN2</accession>
<organism evidence="2 3">
    <name type="scientific">Cytospora leucostoma</name>
    <dbReference type="NCBI Taxonomy" id="1230097"/>
    <lineage>
        <taxon>Eukaryota</taxon>
        <taxon>Fungi</taxon>
        <taxon>Dikarya</taxon>
        <taxon>Ascomycota</taxon>
        <taxon>Pezizomycotina</taxon>
        <taxon>Sordariomycetes</taxon>
        <taxon>Sordariomycetidae</taxon>
        <taxon>Diaporthales</taxon>
        <taxon>Cytosporaceae</taxon>
        <taxon>Cytospora</taxon>
    </lineage>
</organism>
<sequence length="107" mass="11391">MSGVGKPSDIPTGGQQQETDSAIQGGKTDINLADPAVTNAEGLGVFTECARYFPSTAEHSGPPTSAAVNPAKTLNSLYTISRSFTRHLRKVDLALGVRRGIKIMQRY</sequence>
<evidence type="ECO:0000256" key="1">
    <source>
        <dbReference type="SAM" id="MobiDB-lite"/>
    </source>
</evidence>